<dbReference type="AlphaFoldDB" id="C7R3X5"/>
<dbReference type="HOGENOM" id="CLU_086002_1_0_11"/>
<dbReference type="KEGG" id="jde:Jden_1176"/>
<reference evidence="1 2" key="1">
    <citation type="journal article" date="2009" name="Stand. Genomic Sci.">
        <title>Complete genome sequence of Jonesia denitrificans type strain (Prevot 55134).</title>
        <authorList>
            <person name="Pukall R."/>
            <person name="Gehrich-Schroter G."/>
            <person name="Lapidus A."/>
            <person name="Nolan M."/>
            <person name="Glavina Del Rio T."/>
            <person name="Lucas S."/>
            <person name="Chen F."/>
            <person name="Tice H."/>
            <person name="Pitluck S."/>
            <person name="Cheng J.F."/>
            <person name="Copeland A."/>
            <person name="Saunders E."/>
            <person name="Brettin T."/>
            <person name="Detter J.C."/>
            <person name="Bruce D."/>
            <person name="Goodwin L."/>
            <person name="Pati A."/>
            <person name="Ivanova N."/>
            <person name="Mavromatis K."/>
            <person name="Ovchinnikova G."/>
            <person name="Chen A."/>
            <person name="Palaniappan K."/>
            <person name="Land M."/>
            <person name="Hauser L."/>
            <person name="Chang Y.J."/>
            <person name="Jeffries C.D."/>
            <person name="Chain P."/>
            <person name="Goker M."/>
            <person name="Bristow J."/>
            <person name="Eisen J.A."/>
            <person name="Markowitz V."/>
            <person name="Hugenholtz P."/>
            <person name="Kyrpides N.C."/>
            <person name="Klenk H.P."/>
            <person name="Han C."/>
        </authorList>
    </citation>
    <scope>NUCLEOTIDE SEQUENCE [LARGE SCALE GENOMIC DNA]</scope>
    <source>
        <strain evidence="2">ATCC 14870 / DSM 20603 / BCRC 15368 / CIP 55.134 / JCM 11481 / NBRC 15587 / NCTC 10816 / Prevot 55134</strain>
    </source>
</reference>
<gene>
    <name evidence="1" type="ordered locus">Jden_1176</name>
</gene>
<dbReference type="STRING" id="471856.Jden_1176"/>
<proteinExistence type="predicted"/>
<name>C7R3X5_JONDD</name>
<keyword evidence="2" id="KW-1185">Reference proteome</keyword>
<dbReference type="EMBL" id="CP001706">
    <property type="protein sequence ID" value="ACV08832.1"/>
    <property type="molecule type" value="Genomic_DNA"/>
</dbReference>
<sequence length="268" mass="27867">MCDVIFGSEGAVVVPRSVSLALWLPRVCAAPARMGDALRGVVGDDEPHQVRGLVSGSLAQVLTGWAHRVAACVAVCPVPGDVSSVPASIAPHATEAGEAVLVRLAGPSPANVALIPQVEQFGSAIEPGWSVVWDAVDVPEGWELQVMGACGSIADADRQLRAGMHEVTEALLTLDVARSAPWFADVVDTLRDPVDLSLVVPPDISARVVSVLERAARLRTVVDVATRDEGGAVSASAAASRRAVLRTLDERARRAMEAATLLSPLAMG</sequence>
<organism evidence="1 2">
    <name type="scientific">Jonesia denitrificans (strain ATCC 14870 / DSM 20603 / BCRC 15368 / CIP 55.134 / JCM 11481 / NBRC 15587 / NCTC 10816 / Prevot 55134)</name>
    <name type="common">Listeria denitrificans</name>
    <dbReference type="NCBI Taxonomy" id="471856"/>
    <lineage>
        <taxon>Bacteria</taxon>
        <taxon>Bacillati</taxon>
        <taxon>Actinomycetota</taxon>
        <taxon>Actinomycetes</taxon>
        <taxon>Micrococcales</taxon>
        <taxon>Jonesiaceae</taxon>
        <taxon>Jonesia</taxon>
    </lineage>
</organism>
<protein>
    <submittedName>
        <fullName evidence="1">Uncharacterized protein</fullName>
    </submittedName>
</protein>
<evidence type="ECO:0000313" key="2">
    <source>
        <dbReference type="Proteomes" id="UP000000628"/>
    </source>
</evidence>
<dbReference type="Proteomes" id="UP000000628">
    <property type="component" value="Chromosome"/>
</dbReference>
<accession>C7R3X5</accession>
<evidence type="ECO:0000313" key="1">
    <source>
        <dbReference type="EMBL" id="ACV08832.1"/>
    </source>
</evidence>